<dbReference type="AlphaFoldDB" id="A0A0H5R8V6"/>
<evidence type="ECO:0008006" key="3">
    <source>
        <dbReference type="Google" id="ProtNLM"/>
    </source>
</evidence>
<sequence length="409" mass="44799">MGEPRARTPPIKRRRSALFYLGVGSAADLVDRCFLQVRYCQGGIPIRTELITVALETLLRDAVTCVDRNTRLYIDSSSFHEPWRGISSLRELDDICLTVRDAVSKFGGKRFLVDRPAPEVHRSAVVTPPIQKTPRTPASAKSKTKTQTPKEVLQLSPSLERTSPRKEAPSEMSPTQTDDVTLLTRHGRRSYYSTIVVAAKAAVSGDTVIIPQGVYRTECIELQEGVVLRAADDVPRESVVLIAKNISMAAVRIRGSNVVVKGLTIVKNRSIRPKHYPSVVDVDSNLSGILLLNCVVNGGVAESQPQSMSRCNGVFFDARSSGRVENCVVEWISLHAIVTNPDGLVEIVNTEIRHSLNAGLWVSRRLAGSGTKACVFLSNTTFIHCLGGDVDATPESRVSFLPLPNNDKY</sequence>
<evidence type="ECO:0000256" key="1">
    <source>
        <dbReference type="SAM" id="MobiDB-lite"/>
    </source>
</evidence>
<dbReference type="InterPro" id="IPR011050">
    <property type="entry name" value="Pectin_lyase_fold/virulence"/>
</dbReference>
<dbReference type="Gene3D" id="2.160.20.10">
    <property type="entry name" value="Single-stranded right-handed beta-helix, Pectin lyase-like"/>
    <property type="match status" value="1"/>
</dbReference>
<name>A0A0H5R8V6_9EUKA</name>
<reference evidence="2" key="1">
    <citation type="submission" date="2015-04" db="EMBL/GenBank/DDBJ databases">
        <title>The genome sequence of the plant pathogenic Rhizarian Plasmodiophora brassicae reveals insights in its biotrophic life cycle and the origin of chitin synthesis.</title>
        <authorList>
            <person name="Schwelm A."/>
            <person name="Fogelqvist J."/>
            <person name="Knaust A."/>
            <person name="Julke S."/>
            <person name="Lilja T."/>
            <person name="Dhandapani V."/>
            <person name="Bonilla-Rosso G."/>
            <person name="Karlsson M."/>
            <person name="Shevchenko A."/>
            <person name="Choi S.R."/>
            <person name="Kim H.G."/>
            <person name="Park J.Y."/>
            <person name="Lim Y.P."/>
            <person name="Ludwig-Muller J."/>
            <person name="Dixelius C."/>
        </authorList>
    </citation>
    <scope>NUCLEOTIDE SEQUENCE</scope>
    <source>
        <tissue evidence="2">Potato root galls</tissue>
    </source>
</reference>
<dbReference type="SUPFAM" id="SSF51126">
    <property type="entry name" value="Pectin lyase-like"/>
    <property type="match status" value="1"/>
</dbReference>
<protein>
    <recommendedName>
        <fullName evidence="3">Right handed beta helix domain-containing protein</fullName>
    </recommendedName>
</protein>
<evidence type="ECO:0000313" key="2">
    <source>
        <dbReference type="EMBL" id="CRZ10221.1"/>
    </source>
</evidence>
<dbReference type="EMBL" id="HACM01009779">
    <property type="protein sequence ID" value="CRZ10221.1"/>
    <property type="molecule type" value="Transcribed_RNA"/>
</dbReference>
<accession>A0A0H5R8V6</accession>
<proteinExistence type="predicted"/>
<feature type="compositionally biased region" description="Polar residues" evidence="1">
    <location>
        <begin position="133"/>
        <end position="161"/>
    </location>
</feature>
<feature type="region of interest" description="Disordered" evidence="1">
    <location>
        <begin position="124"/>
        <end position="178"/>
    </location>
</feature>
<dbReference type="InterPro" id="IPR012334">
    <property type="entry name" value="Pectin_lyas_fold"/>
</dbReference>
<organism evidence="2">
    <name type="scientific">Spongospora subterranea</name>
    <dbReference type="NCBI Taxonomy" id="70186"/>
    <lineage>
        <taxon>Eukaryota</taxon>
        <taxon>Sar</taxon>
        <taxon>Rhizaria</taxon>
        <taxon>Endomyxa</taxon>
        <taxon>Phytomyxea</taxon>
        <taxon>Plasmodiophorida</taxon>
        <taxon>Plasmodiophoridae</taxon>
        <taxon>Spongospora</taxon>
    </lineage>
</organism>